<comment type="caution">
    <text evidence="2">The sequence shown here is derived from an EMBL/GenBank/DDBJ whole genome shotgun (WGS) entry which is preliminary data.</text>
</comment>
<feature type="region of interest" description="Disordered" evidence="1">
    <location>
        <begin position="60"/>
        <end position="95"/>
    </location>
</feature>
<dbReference type="EMBL" id="MU128950">
    <property type="protein sequence ID" value="KAF9515436.1"/>
    <property type="molecule type" value="Genomic_DNA"/>
</dbReference>
<evidence type="ECO:0000313" key="3">
    <source>
        <dbReference type="Proteomes" id="UP000886523"/>
    </source>
</evidence>
<dbReference type="InterPro" id="IPR009563">
    <property type="entry name" value="SSSCA1"/>
</dbReference>
<evidence type="ECO:0000256" key="1">
    <source>
        <dbReference type="SAM" id="MobiDB-lite"/>
    </source>
</evidence>
<dbReference type="InterPro" id="IPR051888">
    <property type="entry name" value="UPF0148_domain"/>
</dbReference>
<evidence type="ECO:0000313" key="2">
    <source>
        <dbReference type="EMBL" id="KAF9515436.1"/>
    </source>
</evidence>
<name>A0A9P6DUJ5_9AGAM</name>
<dbReference type="PANTHER" id="PTHR16537:SF1">
    <property type="entry name" value="PROTEIN ZNRD2"/>
    <property type="match status" value="1"/>
</dbReference>
<accession>A0A9P6DUJ5</accession>
<feature type="compositionally biased region" description="Low complexity" evidence="1">
    <location>
        <begin position="72"/>
        <end position="83"/>
    </location>
</feature>
<protein>
    <submittedName>
        <fullName evidence="2">Uncharacterized protein</fullName>
    </submittedName>
</protein>
<gene>
    <name evidence="2" type="ORF">BS47DRAFT_785945</name>
</gene>
<organism evidence="2 3">
    <name type="scientific">Hydnum rufescens UP504</name>
    <dbReference type="NCBI Taxonomy" id="1448309"/>
    <lineage>
        <taxon>Eukaryota</taxon>
        <taxon>Fungi</taxon>
        <taxon>Dikarya</taxon>
        <taxon>Basidiomycota</taxon>
        <taxon>Agaricomycotina</taxon>
        <taxon>Agaricomycetes</taxon>
        <taxon>Cantharellales</taxon>
        <taxon>Hydnaceae</taxon>
        <taxon>Hydnum</taxon>
    </lineage>
</organism>
<dbReference type="Pfam" id="PF06677">
    <property type="entry name" value="Auto_anti-p27"/>
    <property type="match status" value="2"/>
</dbReference>
<proteinExistence type="predicted"/>
<dbReference type="PANTHER" id="PTHR16537">
    <property type="entry name" value="SJOEGREN SYNDROME/SCLERODERMA AUTOANTIGEN 1"/>
    <property type="match status" value="1"/>
</dbReference>
<reference evidence="2" key="1">
    <citation type="journal article" date="2020" name="Nat. Commun.">
        <title>Large-scale genome sequencing of mycorrhizal fungi provides insights into the early evolution of symbiotic traits.</title>
        <authorList>
            <person name="Miyauchi S."/>
            <person name="Kiss E."/>
            <person name="Kuo A."/>
            <person name="Drula E."/>
            <person name="Kohler A."/>
            <person name="Sanchez-Garcia M."/>
            <person name="Morin E."/>
            <person name="Andreopoulos B."/>
            <person name="Barry K.W."/>
            <person name="Bonito G."/>
            <person name="Buee M."/>
            <person name="Carver A."/>
            <person name="Chen C."/>
            <person name="Cichocki N."/>
            <person name="Clum A."/>
            <person name="Culley D."/>
            <person name="Crous P.W."/>
            <person name="Fauchery L."/>
            <person name="Girlanda M."/>
            <person name="Hayes R.D."/>
            <person name="Keri Z."/>
            <person name="LaButti K."/>
            <person name="Lipzen A."/>
            <person name="Lombard V."/>
            <person name="Magnuson J."/>
            <person name="Maillard F."/>
            <person name="Murat C."/>
            <person name="Nolan M."/>
            <person name="Ohm R.A."/>
            <person name="Pangilinan J."/>
            <person name="Pereira M.F."/>
            <person name="Perotto S."/>
            <person name="Peter M."/>
            <person name="Pfister S."/>
            <person name="Riley R."/>
            <person name="Sitrit Y."/>
            <person name="Stielow J.B."/>
            <person name="Szollosi G."/>
            <person name="Zifcakova L."/>
            <person name="Stursova M."/>
            <person name="Spatafora J.W."/>
            <person name="Tedersoo L."/>
            <person name="Vaario L.M."/>
            <person name="Yamada A."/>
            <person name="Yan M."/>
            <person name="Wang P."/>
            <person name="Xu J."/>
            <person name="Bruns T."/>
            <person name="Baldrian P."/>
            <person name="Vilgalys R."/>
            <person name="Dunand C."/>
            <person name="Henrissat B."/>
            <person name="Grigoriev I.V."/>
            <person name="Hibbett D."/>
            <person name="Nagy L.G."/>
            <person name="Martin F.M."/>
        </authorList>
    </citation>
    <scope>NUCLEOTIDE SEQUENCE</scope>
    <source>
        <strain evidence="2">UP504</strain>
    </source>
</reference>
<dbReference type="Proteomes" id="UP000886523">
    <property type="component" value="Unassembled WGS sequence"/>
</dbReference>
<dbReference type="OrthoDB" id="28939at2759"/>
<keyword evidence="3" id="KW-1185">Reference proteome</keyword>
<sequence length="284" mass="30208">MQTNKMDVSRTIGEYMLQGWVLTDNICESPGCGCPLMRAPKGRALETFCVNCDGGPVGSSTRIQKHDPPLPDTTSSVRSVDSSRVSRESTPPTDISDLAEEVGLLPVTEDILQRRAQSDRASTEIGQRLLQGWAMLADGCPNPACYGVPLVRPPKRLDEGNSGAKECVVCGTIYASGPTGNGLVPLDSSTLAAGPLTGVVAPRQSSVIPANNSEQISAPQLLSPSGSIHRTVNALEKSLEILSDDLTKASTPSYGHRLDTRRITDISNTIGAVFEALERGRRLL</sequence>
<dbReference type="AlphaFoldDB" id="A0A9P6DUJ5"/>